<gene>
    <name evidence="3" type="ORF">AXG93_1278s1020</name>
</gene>
<reference evidence="3" key="1">
    <citation type="submission" date="2016-03" db="EMBL/GenBank/DDBJ databases">
        <title>Mechanisms controlling the formation of the plant cell surface in tip-growing cells are functionally conserved among land plants.</title>
        <authorList>
            <person name="Honkanen S."/>
            <person name="Jones V.A."/>
            <person name="Morieri G."/>
            <person name="Champion C."/>
            <person name="Hetherington A.J."/>
            <person name="Kelly S."/>
            <person name="Saint-Marcoux D."/>
            <person name="Proust H."/>
            <person name="Prescott H."/>
            <person name="Dolan L."/>
        </authorList>
    </citation>
    <scope>NUCLEOTIDE SEQUENCE [LARGE SCALE GENOMIC DNA]</scope>
    <source>
        <tissue evidence="3">Whole gametophyte</tissue>
    </source>
</reference>
<dbReference type="EMBL" id="LVLJ01000035">
    <property type="protein sequence ID" value="OAE35929.1"/>
    <property type="molecule type" value="Genomic_DNA"/>
</dbReference>
<dbReference type="CDD" id="cd16118">
    <property type="entry name" value="UBX2_UBXN9"/>
    <property type="match status" value="1"/>
</dbReference>
<dbReference type="GO" id="GO:0032984">
    <property type="term" value="P:protein-containing complex disassembly"/>
    <property type="evidence" value="ECO:0007669"/>
    <property type="project" value="InterPro"/>
</dbReference>
<protein>
    <recommendedName>
        <fullName evidence="2">UBX domain-containing protein</fullName>
    </recommendedName>
</protein>
<comment type="caution">
    <text evidence="3">The sequence shown here is derived from an EMBL/GenBank/DDBJ whole genome shotgun (WGS) entry which is preliminary data.</text>
</comment>
<evidence type="ECO:0000313" key="3">
    <source>
        <dbReference type="EMBL" id="OAE35929.1"/>
    </source>
</evidence>
<organism evidence="3 4">
    <name type="scientific">Marchantia polymorpha subsp. ruderalis</name>
    <dbReference type="NCBI Taxonomy" id="1480154"/>
    <lineage>
        <taxon>Eukaryota</taxon>
        <taxon>Viridiplantae</taxon>
        <taxon>Streptophyta</taxon>
        <taxon>Embryophyta</taxon>
        <taxon>Marchantiophyta</taxon>
        <taxon>Marchantiopsida</taxon>
        <taxon>Marchantiidae</taxon>
        <taxon>Marchantiales</taxon>
        <taxon>Marchantiaceae</taxon>
        <taxon>Marchantia</taxon>
    </lineage>
</organism>
<dbReference type="PANTHER" id="PTHR47557">
    <property type="entry name" value="PLANT UBX DOMAIN-CONTAINING PROTEIN 1"/>
    <property type="match status" value="1"/>
</dbReference>
<keyword evidence="4" id="KW-1185">Reference proteome</keyword>
<evidence type="ECO:0000259" key="2">
    <source>
        <dbReference type="PROSITE" id="PS50033"/>
    </source>
</evidence>
<feature type="compositionally biased region" description="Polar residues" evidence="1">
    <location>
        <begin position="235"/>
        <end position="254"/>
    </location>
</feature>
<feature type="region of interest" description="Disordered" evidence="1">
    <location>
        <begin position="235"/>
        <end position="275"/>
    </location>
</feature>
<dbReference type="InterPro" id="IPR029071">
    <property type="entry name" value="Ubiquitin-like_domsf"/>
</dbReference>
<sequence>MDTAEGEVIDPAQAQVNVTSMESANYPSFFIRKFMGRPVIVRPGSKLLPSLDMLSAVATTVGREVHVFLRPASVPPSQASSAAGPEPDDFFEFTAEDYARMMAHKKKEEVFLKTKKIRDAEEAARRARITKAVVRVQFPDNFVLEATFHPSDPISLLIDLLRKVVMLPNETFYIYTAPPKQRLKNLQQSMYEAGLAPGALVYFSYESPRDMDGPYLRPEIAALRDLHLLEHYVTQQEPTSQSGVTDAVSESSESVVPKQEAKRSTGSKPKWFKQR</sequence>
<dbReference type="Proteomes" id="UP000077202">
    <property type="component" value="Unassembled WGS sequence"/>
</dbReference>
<dbReference type="Gene3D" id="3.10.20.90">
    <property type="entry name" value="Phosphatidylinositol 3-kinase Catalytic Subunit, Chain A, domain 1"/>
    <property type="match status" value="1"/>
</dbReference>
<feature type="domain" description="UBX" evidence="2">
    <location>
        <begin position="127"/>
        <end position="203"/>
    </location>
</feature>
<dbReference type="PANTHER" id="PTHR47557:SF2">
    <property type="entry name" value="PLANT UBX DOMAIN-CONTAINING PROTEIN 1"/>
    <property type="match status" value="1"/>
</dbReference>
<dbReference type="GO" id="GO:0051117">
    <property type="term" value="F:ATPase binding"/>
    <property type="evidence" value="ECO:0007669"/>
    <property type="project" value="InterPro"/>
</dbReference>
<dbReference type="InterPro" id="IPR044232">
    <property type="entry name" value="PUX1"/>
</dbReference>
<evidence type="ECO:0000256" key="1">
    <source>
        <dbReference type="SAM" id="MobiDB-lite"/>
    </source>
</evidence>
<dbReference type="AlphaFoldDB" id="A0A176WS44"/>
<evidence type="ECO:0000313" key="4">
    <source>
        <dbReference type="Proteomes" id="UP000077202"/>
    </source>
</evidence>
<dbReference type="InterPro" id="IPR001012">
    <property type="entry name" value="UBX_dom"/>
</dbReference>
<proteinExistence type="predicted"/>
<dbReference type="SUPFAM" id="SSF54236">
    <property type="entry name" value="Ubiquitin-like"/>
    <property type="match status" value="1"/>
</dbReference>
<dbReference type="PROSITE" id="PS50033">
    <property type="entry name" value="UBX"/>
    <property type="match status" value="1"/>
</dbReference>
<name>A0A176WS44_MARPO</name>
<accession>A0A176WS44</accession>